<dbReference type="InterPro" id="IPR042113">
    <property type="entry name" value="P_AcTrfase_dom1"/>
</dbReference>
<keyword evidence="8" id="KW-0511">Multifunctional enzyme</keyword>
<comment type="cofactor">
    <cofactor evidence="1">
        <name>Mn(2+)</name>
        <dbReference type="ChEBI" id="CHEBI:29035"/>
    </cofactor>
</comment>
<evidence type="ECO:0000256" key="10">
    <source>
        <dbReference type="PIRSR" id="PIRSR036684-2"/>
    </source>
</evidence>
<keyword evidence="7" id="KW-0560">Oxidoreductase</keyword>
<dbReference type="Pfam" id="PF00390">
    <property type="entry name" value="malic"/>
    <property type="match status" value="1"/>
</dbReference>
<evidence type="ECO:0000256" key="8">
    <source>
        <dbReference type="ARBA" id="ARBA00023268"/>
    </source>
</evidence>
<dbReference type="GO" id="GO:0051287">
    <property type="term" value="F:NAD binding"/>
    <property type="evidence" value="ECO:0007669"/>
    <property type="project" value="InterPro"/>
</dbReference>
<dbReference type="FunFam" id="3.40.50.10380:FF:000003">
    <property type="entry name" value="NADP-dependent malic enzyme"/>
    <property type="match status" value="1"/>
</dbReference>
<dbReference type="InterPro" id="IPR051674">
    <property type="entry name" value="Malate_Decarboxylase"/>
</dbReference>
<dbReference type="SMART" id="SM01274">
    <property type="entry name" value="malic"/>
    <property type="match status" value="1"/>
</dbReference>
<feature type="binding site" evidence="11">
    <location>
        <position position="175"/>
    </location>
    <ligand>
        <name>a divalent metal cation</name>
        <dbReference type="ChEBI" id="CHEBI:60240"/>
    </ligand>
</feature>
<evidence type="ECO:0000256" key="11">
    <source>
        <dbReference type="PIRSR" id="PIRSR036684-3"/>
    </source>
</evidence>
<dbReference type="SUPFAM" id="SSF51735">
    <property type="entry name" value="NAD(P)-binding Rossmann-fold domains"/>
    <property type="match status" value="1"/>
</dbReference>
<evidence type="ECO:0000256" key="9">
    <source>
        <dbReference type="PIRSR" id="PIRSR036684-1"/>
    </source>
</evidence>
<evidence type="ECO:0000256" key="3">
    <source>
        <dbReference type="ARBA" id="ARBA00007686"/>
    </source>
</evidence>
<keyword evidence="11" id="KW-0521">NADP</keyword>
<dbReference type="PIRSF" id="PIRSF036684">
    <property type="entry name" value="ME_PTA"/>
    <property type="match status" value="1"/>
</dbReference>
<evidence type="ECO:0000313" key="15">
    <source>
        <dbReference type="EMBL" id="NNU58965.1"/>
    </source>
</evidence>
<feature type="domain" description="Malic enzyme N-terminal" evidence="14">
    <location>
        <begin position="31"/>
        <end position="164"/>
    </location>
</feature>
<dbReference type="EMBL" id="JABFCY010000001">
    <property type="protein sequence ID" value="NNU58965.1"/>
    <property type="molecule type" value="Genomic_DNA"/>
</dbReference>
<dbReference type="Pfam" id="PF01515">
    <property type="entry name" value="PTA_PTB"/>
    <property type="match status" value="1"/>
</dbReference>
<dbReference type="Proteomes" id="UP000574931">
    <property type="component" value="Unassembled WGS sequence"/>
</dbReference>
<dbReference type="InterPro" id="IPR037062">
    <property type="entry name" value="Malic_N_dom_sf"/>
</dbReference>
<dbReference type="GO" id="GO:0016616">
    <property type="term" value="F:oxidoreductase activity, acting on the CH-OH group of donors, NAD or NADP as acceptor"/>
    <property type="evidence" value="ECO:0007669"/>
    <property type="project" value="InterPro"/>
</dbReference>
<dbReference type="AlphaFoldDB" id="A0A849KBX4"/>
<dbReference type="InterPro" id="IPR046346">
    <property type="entry name" value="Aminoacid_DH-like_N_sf"/>
</dbReference>
<keyword evidence="6 10" id="KW-0479">Metal-binding</keyword>
<feature type="binding site" evidence="11">
    <location>
        <begin position="89"/>
        <end position="96"/>
    </location>
    <ligand>
        <name>NADP(+)</name>
        <dbReference type="ChEBI" id="CHEBI:58349"/>
    </ligand>
</feature>
<dbReference type="Gene3D" id="3.40.50.10950">
    <property type="match status" value="1"/>
</dbReference>
<dbReference type="FunFam" id="3.40.50.720:FF:000095">
    <property type="entry name" value="NADP-dependent malic enzyme"/>
    <property type="match status" value="1"/>
</dbReference>
<dbReference type="CDD" id="cd05311">
    <property type="entry name" value="NAD_bind_2_malic_enz"/>
    <property type="match status" value="1"/>
</dbReference>
<protein>
    <submittedName>
        <fullName evidence="15">NADP-dependent malic enzyme</fullName>
    </submittedName>
</protein>
<keyword evidence="16" id="KW-1185">Reference proteome</keyword>
<name>A0A849KBX4_9HYPH</name>
<dbReference type="InterPro" id="IPR045213">
    <property type="entry name" value="Malic_NAD-bd_bact_type"/>
</dbReference>
<dbReference type="GO" id="GO:0046872">
    <property type="term" value="F:metal ion binding"/>
    <property type="evidence" value="ECO:0007669"/>
    <property type="project" value="UniProtKB-KW"/>
</dbReference>
<dbReference type="GO" id="GO:0016746">
    <property type="term" value="F:acyltransferase activity"/>
    <property type="evidence" value="ECO:0007669"/>
    <property type="project" value="InterPro"/>
</dbReference>
<evidence type="ECO:0000259" key="13">
    <source>
        <dbReference type="SMART" id="SM00919"/>
    </source>
</evidence>
<evidence type="ECO:0000256" key="7">
    <source>
        <dbReference type="ARBA" id="ARBA00023002"/>
    </source>
</evidence>
<dbReference type="GO" id="GO:0004470">
    <property type="term" value="F:malic enzyme activity"/>
    <property type="evidence" value="ECO:0007669"/>
    <property type="project" value="InterPro"/>
</dbReference>
<feature type="binding site" evidence="10">
    <location>
        <position position="149"/>
    </location>
    <ligand>
        <name>a divalent metal cation</name>
        <dbReference type="ChEBI" id="CHEBI:60240"/>
    </ligand>
</feature>
<dbReference type="InterPro" id="IPR042112">
    <property type="entry name" value="P_AcTrfase_dom2"/>
</dbReference>
<dbReference type="InterPro" id="IPR012302">
    <property type="entry name" value="Malic_NAD-bd"/>
</dbReference>
<comment type="caution">
    <text evidence="15">The sequence shown here is derived from an EMBL/GenBank/DDBJ whole genome shotgun (WGS) entry which is preliminary data.</text>
</comment>
<dbReference type="InterPro" id="IPR015884">
    <property type="entry name" value="Malic_enzyme_CS"/>
</dbReference>
<feature type="compositionally biased region" description="Polar residues" evidence="12">
    <location>
        <begin position="1"/>
        <end position="17"/>
    </location>
</feature>
<dbReference type="PROSITE" id="PS00331">
    <property type="entry name" value="MALIC_ENZYMES"/>
    <property type="match status" value="1"/>
</dbReference>
<evidence type="ECO:0000313" key="16">
    <source>
        <dbReference type="Proteomes" id="UP000574931"/>
    </source>
</evidence>
<comment type="cofactor">
    <cofactor evidence="2">
        <name>Mg(2+)</name>
        <dbReference type="ChEBI" id="CHEBI:18420"/>
    </cofactor>
</comment>
<evidence type="ECO:0000256" key="12">
    <source>
        <dbReference type="SAM" id="MobiDB-lite"/>
    </source>
</evidence>
<dbReference type="Pfam" id="PF03949">
    <property type="entry name" value="Malic_M"/>
    <property type="match status" value="1"/>
</dbReference>
<comment type="subunit">
    <text evidence="5">Homooctamer.</text>
</comment>
<dbReference type="Gene3D" id="3.40.50.720">
    <property type="entry name" value="NAD(P)-binding Rossmann-like Domain"/>
    <property type="match status" value="1"/>
</dbReference>
<feature type="domain" description="Malic enzyme NAD-binding" evidence="13">
    <location>
        <begin position="176"/>
        <end position="413"/>
    </location>
</feature>
<dbReference type="PANTHER" id="PTHR43237">
    <property type="entry name" value="NADP-DEPENDENT MALIC ENZYME"/>
    <property type="match status" value="1"/>
</dbReference>
<evidence type="ECO:0000256" key="2">
    <source>
        <dbReference type="ARBA" id="ARBA00001946"/>
    </source>
</evidence>
<evidence type="ECO:0000256" key="5">
    <source>
        <dbReference type="ARBA" id="ARBA00011823"/>
    </source>
</evidence>
<evidence type="ECO:0000259" key="14">
    <source>
        <dbReference type="SMART" id="SM01274"/>
    </source>
</evidence>
<feature type="binding site" evidence="10">
    <location>
        <position position="150"/>
    </location>
    <ligand>
        <name>a divalent metal cation</name>
        <dbReference type="ChEBI" id="CHEBI:60240"/>
    </ligand>
</feature>
<dbReference type="GO" id="GO:0006108">
    <property type="term" value="P:malate metabolic process"/>
    <property type="evidence" value="ECO:0007669"/>
    <property type="project" value="InterPro"/>
</dbReference>
<dbReference type="InterPro" id="IPR012188">
    <property type="entry name" value="ME_PTA"/>
</dbReference>
<gene>
    <name evidence="15" type="ORF">HKX02_01680</name>
</gene>
<feature type="region of interest" description="Disordered" evidence="12">
    <location>
        <begin position="1"/>
        <end position="20"/>
    </location>
</feature>
<evidence type="ECO:0000256" key="1">
    <source>
        <dbReference type="ARBA" id="ARBA00001936"/>
    </source>
</evidence>
<proteinExistence type="inferred from homology"/>
<comment type="similarity">
    <text evidence="3">In the N-terminal section; belongs to the malic enzymes family.</text>
</comment>
<dbReference type="SUPFAM" id="SSF53659">
    <property type="entry name" value="Isocitrate/Isopropylmalate dehydrogenase-like"/>
    <property type="match status" value="1"/>
</dbReference>
<dbReference type="SMART" id="SM00919">
    <property type="entry name" value="Malic_M"/>
    <property type="match status" value="1"/>
</dbReference>
<feature type="binding site" evidence="11">
    <location>
        <position position="300"/>
    </location>
    <ligand>
        <name>a divalent metal cation</name>
        <dbReference type="ChEBI" id="CHEBI:60240"/>
    </ligand>
</feature>
<dbReference type="InterPro" id="IPR036291">
    <property type="entry name" value="NAD(P)-bd_dom_sf"/>
</dbReference>
<dbReference type="Gene3D" id="3.40.50.10750">
    <property type="entry name" value="Isocitrate/Isopropylmalate dehydrogenase-like"/>
    <property type="match status" value="1"/>
</dbReference>
<comment type="similarity">
    <text evidence="4">In the C-terminal section; belongs to the phosphate acetyltransferase and butyryltransferase family.</text>
</comment>
<organism evidence="15 16">
    <name type="scientific">Ochrobactrum soli</name>
    <dbReference type="NCBI Taxonomy" id="2448455"/>
    <lineage>
        <taxon>Bacteria</taxon>
        <taxon>Pseudomonadati</taxon>
        <taxon>Pseudomonadota</taxon>
        <taxon>Alphaproteobacteria</taxon>
        <taxon>Hyphomicrobiales</taxon>
        <taxon>Brucellaceae</taxon>
        <taxon>Brucella/Ochrobactrum group</taxon>
        <taxon>Ochrobactrum</taxon>
    </lineage>
</organism>
<dbReference type="Gene3D" id="3.40.50.10380">
    <property type="entry name" value="Malic enzyme, N-terminal domain"/>
    <property type="match status" value="1"/>
</dbReference>
<dbReference type="SUPFAM" id="SSF53223">
    <property type="entry name" value="Aminoacid dehydrogenase-like, N-terminal domain"/>
    <property type="match status" value="1"/>
</dbReference>
<evidence type="ECO:0000256" key="6">
    <source>
        <dbReference type="ARBA" id="ARBA00022723"/>
    </source>
</evidence>
<dbReference type="PANTHER" id="PTHR43237:SF4">
    <property type="entry name" value="NADP-DEPENDENT MALIC ENZYME"/>
    <property type="match status" value="1"/>
</dbReference>
<dbReference type="InterPro" id="IPR002505">
    <property type="entry name" value="PTA_PTB"/>
</dbReference>
<dbReference type="InterPro" id="IPR012301">
    <property type="entry name" value="Malic_N_dom"/>
</dbReference>
<sequence length="764" mass="82159">MPVSTPKGNTPERTPTASEKEALDFHAQGRPGKLEINPTKPMTTQRDLSLAYSPGVAVPVKAIAEDAARAYDYTAKGNLVAVISNGTAILGLGNLGALASKPVMEGKAVLFKRFADVDSIDLEIDTTDIDAFINAVRYLGPSFGGINLEDIKAPDCFIIEQRLRELMDIPVFHDDQHGTAIIAAAGLINSLHLTGRDMKTTKLVCNGAGSAGIACIELIKAMGFAPENIILCDTKGVVYQGREEGMNQWKSAHAVKTDRRSLTDALKDADVFFGLSAKGALTEEMVRAMAPNPIIFAMANPDPEITPEEVARIRDDAIVATGRSDYPNQVNNVLGFPYIFRGALDVRATTINDAMKIAAVNALAELAREDVPDDVVAAYQGSRPRFGPNYIIPVPFDPRLLASVSAAVAKAAIETGVAGHIITDLEGYKSELSARRDPIASTLRGIYERVRRQPKRIVFAEGEEEQVMRAAVSYVNQGLGTAILVGRDERIKDTAKAAGMDLDRPGIEIINARLSSRNSAYADYLYEKLQRKGYLARDCHRLINNDRNHFAACMVALGDADGMVTGVTRNYAVGLEDVRRVVDSKPGHRVVGVSIALCRGRTVFIADTAVHEKPTADELADIAVEAAGMARRMGYVPRVALTAFSTFGHMGGESSARIQEAVRILHTRHVDFEFDGEMSADVALNPKLMEQYPFIRLSGPANVIVTPDNHSASIAANMLQELGGATIIGPLLVGLDKPAQIVSIGAKDSDIVNMAAIAAYNATN</sequence>
<dbReference type="RefSeq" id="WP_140024462.1">
    <property type="nucleotide sequence ID" value="NZ_JABFCY010000001.1"/>
</dbReference>
<reference evidence="15 16" key="1">
    <citation type="submission" date="2020-05" db="EMBL/GenBank/DDBJ databases">
        <title>Draft Genome Sequence of Ochrobactrum soli Isolated from Stable Fly Gut.</title>
        <authorList>
            <person name="Pileggi M.T."/>
            <person name="Vazhakkala L.J."/>
            <person name="Wong C.N."/>
        </authorList>
    </citation>
    <scope>NUCLEOTIDE SEQUENCE [LARGE SCALE GENOMIC DNA]</scope>
    <source>
        <strain evidence="15 16">MTP-C0764</strain>
    </source>
</reference>
<evidence type="ECO:0000256" key="4">
    <source>
        <dbReference type="ARBA" id="ARBA00008756"/>
    </source>
</evidence>
<feature type="active site" description="Proton acceptor" evidence="9">
    <location>
        <position position="107"/>
    </location>
</feature>
<accession>A0A849KBX4</accession>